<evidence type="ECO:0000313" key="2">
    <source>
        <dbReference type="EMBL" id="KAG2605757.1"/>
    </source>
</evidence>
<evidence type="ECO:0000256" key="1">
    <source>
        <dbReference type="SAM" id="MobiDB-lite"/>
    </source>
</evidence>
<evidence type="ECO:0000313" key="3">
    <source>
        <dbReference type="Proteomes" id="UP000823388"/>
    </source>
</evidence>
<proteinExistence type="predicted"/>
<name>A0A8T0T648_PANVG</name>
<feature type="region of interest" description="Disordered" evidence="1">
    <location>
        <begin position="235"/>
        <end position="257"/>
    </location>
</feature>
<gene>
    <name evidence="2" type="ORF">PVAP13_4NG220333</name>
</gene>
<dbReference type="AlphaFoldDB" id="A0A8T0T648"/>
<dbReference type="EMBL" id="CM029044">
    <property type="protein sequence ID" value="KAG2605757.1"/>
    <property type="molecule type" value="Genomic_DNA"/>
</dbReference>
<dbReference type="Proteomes" id="UP000823388">
    <property type="component" value="Chromosome 4N"/>
</dbReference>
<reference evidence="2" key="1">
    <citation type="submission" date="2020-05" db="EMBL/GenBank/DDBJ databases">
        <title>WGS assembly of Panicum virgatum.</title>
        <authorList>
            <person name="Lovell J.T."/>
            <person name="Jenkins J."/>
            <person name="Shu S."/>
            <person name="Juenger T.E."/>
            <person name="Schmutz J."/>
        </authorList>
    </citation>
    <scope>NUCLEOTIDE SEQUENCE</scope>
    <source>
        <strain evidence="2">AP13</strain>
    </source>
</reference>
<organism evidence="2 3">
    <name type="scientific">Panicum virgatum</name>
    <name type="common">Blackwell switchgrass</name>
    <dbReference type="NCBI Taxonomy" id="38727"/>
    <lineage>
        <taxon>Eukaryota</taxon>
        <taxon>Viridiplantae</taxon>
        <taxon>Streptophyta</taxon>
        <taxon>Embryophyta</taxon>
        <taxon>Tracheophyta</taxon>
        <taxon>Spermatophyta</taxon>
        <taxon>Magnoliopsida</taxon>
        <taxon>Liliopsida</taxon>
        <taxon>Poales</taxon>
        <taxon>Poaceae</taxon>
        <taxon>PACMAD clade</taxon>
        <taxon>Panicoideae</taxon>
        <taxon>Panicodae</taxon>
        <taxon>Paniceae</taxon>
        <taxon>Panicinae</taxon>
        <taxon>Panicum</taxon>
        <taxon>Panicum sect. Hiantes</taxon>
    </lineage>
</organism>
<feature type="compositionally biased region" description="Basic and acidic residues" evidence="1">
    <location>
        <begin position="244"/>
        <end position="257"/>
    </location>
</feature>
<feature type="region of interest" description="Disordered" evidence="1">
    <location>
        <begin position="102"/>
        <end position="123"/>
    </location>
</feature>
<comment type="caution">
    <text evidence="2">The sequence shown here is derived from an EMBL/GenBank/DDBJ whole genome shotgun (WGS) entry which is preliminary data.</text>
</comment>
<sequence length="257" mass="27756">MDPSFGSEYLLIADSVEQVPNAMPRADVPDAGDAVVRAPGAAAAWSMDGDNESYSTPLERVHKRARETGARGDAATAAQRAVSESVVPDAVDEVLDSVDEVPDSVDEVPDSVDDVPDSVDDDVPDAVEDVPDAVEDDVPDAVEEVPDVDEVVDCPRCRTFHAGGVFGEACRQARRNARRCACCGLLHEDYDLVTQVLHGMENFDCKFYIPVVEELQLEGNTIILPEQVVQKLDEMNQARKSAKANKEGEASKDEASK</sequence>
<keyword evidence="3" id="KW-1185">Reference proteome</keyword>
<accession>A0A8T0T648</accession>
<protein>
    <submittedName>
        <fullName evidence="2">Uncharacterized protein</fullName>
    </submittedName>
</protein>